<keyword evidence="1" id="KW-0233">DNA recombination</keyword>
<organism evidence="2 3">
    <name type="scientific">Aphanomyces astaci</name>
    <name type="common">Crayfish plague agent</name>
    <dbReference type="NCBI Taxonomy" id="112090"/>
    <lineage>
        <taxon>Eukaryota</taxon>
        <taxon>Sar</taxon>
        <taxon>Stramenopiles</taxon>
        <taxon>Oomycota</taxon>
        <taxon>Saprolegniomycetes</taxon>
        <taxon>Saprolegniales</taxon>
        <taxon>Verrucalvaceae</taxon>
        <taxon>Aphanomyces</taxon>
    </lineage>
</organism>
<dbReference type="VEuPathDB" id="FungiDB:H257_19330"/>
<evidence type="ECO:0000313" key="3">
    <source>
        <dbReference type="Proteomes" id="UP000469452"/>
    </source>
</evidence>
<dbReference type="SUPFAM" id="SSF56349">
    <property type="entry name" value="DNA breaking-rejoining enzymes"/>
    <property type="match status" value="1"/>
</dbReference>
<proteinExistence type="predicted"/>
<protein>
    <submittedName>
        <fullName evidence="2">Uncharacterized protein</fullName>
    </submittedName>
</protein>
<dbReference type="EMBL" id="VJMI01004685">
    <property type="protein sequence ID" value="KAF0772253.1"/>
    <property type="molecule type" value="Genomic_DNA"/>
</dbReference>
<reference evidence="2 3" key="1">
    <citation type="submission" date="2019-06" db="EMBL/GenBank/DDBJ databases">
        <title>Genomics analysis of Aphanomyces spp. identifies a new class of oomycete effector associated with host adaptation.</title>
        <authorList>
            <person name="Gaulin E."/>
        </authorList>
    </citation>
    <scope>NUCLEOTIDE SEQUENCE [LARGE SCALE GENOMIC DNA]</scope>
    <source>
        <strain evidence="2 3">E</strain>
    </source>
</reference>
<dbReference type="GO" id="GO:0003677">
    <property type="term" value="F:DNA binding"/>
    <property type="evidence" value="ECO:0007669"/>
    <property type="project" value="InterPro"/>
</dbReference>
<dbReference type="GO" id="GO:0015074">
    <property type="term" value="P:DNA integration"/>
    <property type="evidence" value="ECO:0007669"/>
    <property type="project" value="InterPro"/>
</dbReference>
<gene>
    <name evidence="2" type="ORF">AaE_002323</name>
</gene>
<evidence type="ECO:0000313" key="2">
    <source>
        <dbReference type="EMBL" id="KAF0772253.1"/>
    </source>
</evidence>
<dbReference type="InterPro" id="IPR013762">
    <property type="entry name" value="Integrase-like_cat_sf"/>
</dbReference>
<sequence>MPSTNDLYAIDTTIASMADNGVTAMLLRLELSQSHTSRTLTGCRQLKQNSIAAYCKHLRGLKFFCSLVGDYESLVILLDHPPEPFCPSMSPIVICQFIHFKRNQQGTPLLEHNSATPATDVLGRPVQCQGGWNDPRNVDQMLSAVSVLHASRNQRGPFVFACAACCAMEKEVNYKGCRYHRGSPKLWQEGNPKVSELVTNAMKSNLALGSSYVVGGDSPITPWELMDIRTHLLSSNSLDDFQLFTMVLVSIKLFLRSDELVQLKGSDICYELTVVDTLGFVEAMAFVVQGKCDKAPVTLMLWSDETLPVLCPIRHLFVLIGAFGISSGGFLFGGKTHDHIPASTFHNRFKNVCHKLINRDGPFGTHSCRKTAYLFAVWGLGQQEEIMQSARHKQPQQAMKYKRDATFLLEVARANDRNLPAVVSPWKSIFCANAQMGRSVNTERATKCSSIETHAKTFLVNLAKCDTDGPILAMVERAMKYNRPVSAKEAINQLCTKHFKPEIVPQLLALVESYVLEAKSNQSLLQGIDMDSASTRFNAGGPLLPPTSLPGGKAVDSVDGSNGVSFKRKRGGAFDFNGRKNLKNIRSPSDKLAVLLGYFAEIPCDRSEMCEAARVFAVSVLTPIESCYRLHFSSNNTAFVLKWGNFPHFSFGKKCCNGSGECGTS</sequence>
<dbReference type="AlphaFoldDB" id="A0A6A5AP08"/>
<name>A0A6A5AP08_APHAT</name>
<comment type="caution">
    <text evidence="2">The sequence shown here is derived from an EMBL/GenBank/DDBJ whole genome shotgun (WGS) entry which is preliminary data.</text>
</comment>
<accession>A0A6A5AP08</accession>
<dbReference type="Proteomes" id="UP000469452">
    <property type="component" value="Unassembled WGS sequence"/>
</dbReference>
<dbReference type="Gene3D" id="1.10.443.10">
    <property type="entry name" value="Intergrase catalytic core"/>
    <property type="match status" value="1"/>
</dbReference>
<evidence type="ECO:0000256" key="1">
    <source>
        <dbReference type="ARBA" id="ARBA00023172"/>
    </source>
</evidence>
<dbReference type="GO" id="GO:0006310">
    <property type="term" value="P:DNA recombination"/>
    <property type="evidence" value="ECO:0007669"/>
    <property type="project" value="UniProtKB-KW"/>
</dbReference>
<dbReference type="InterPro" id="IPR011010">
    <property type="entry name" value="DNA_brk_join_enz"/>
</dbReference>